<sequence>MPVHYLAAQTAMNGRAMMRLFAILPLLMAGTASAQMPPSGPVVAAPARPNVAFDSKRIPDPRRVLALLDHTAATQIADLRARPMALKGDVVRPLTANWVSAAFLTSLTRLTRVSDASGGTAFLRDTAEHFNFGLQGGSRPYAMLDADNIALGEAYEELYARSGREPEIAATRARLDYALPYLTLDPAPRRLVWWWSDALYMAPPVLARMSVQTGDPAYLKAMNTSWWRTHDALWAPAEGLYLRDARFGTRFAKNGKRVFWSRGNGWVVGGIARVLESMPADYPSRPRYVETLTTMAASLAKLQRDDGLWPANLLDSQDPAGAETSGSAFFVYGMAWGINHGFLDRTTYLPVVLRGWAGLTKAIQPDGLLGHVQMTGDQPWPTKADDHALYGTGALILAGLEVMRLGGPVTPLPLAEPPRDPVRPAVPVLRPEPAGLTPAEKAAFDRRNAERKAVSDLGFDPARDGADAPARADGIVNPRLTLPLTPPPADQRAPRASVKFAPYRYDDILWENDRTAHRIYGPALEAYEPPSTSGIDAWGKIVPWPFMERQLKTGKQHDFHGEGIDFYNVNTFRGAGGLGIWQANKLWTSRNWAKYRILKDGPDVADFSVDYAPWPVDTGRKVWETRRFTLPLGTNFTRMVSTLSSDTAEPLLVGIGIQKRPTAPAAGTLTADAKTGRFSFWGPTDPDKGAMAVALMVDPAMIAKVTEDADNYLVILKVTPGKPFVYYSGAAWSKGLEFHDRAAWETYVRAQTPSFAVPK</sequence>
<dbReference type="InterPro" id="IPR010905">
    <property type="entry name" value="Glyco_hydro_88"/>
</dbReference>
<keyword evidence="2" id="KW-0732">Signal</keyword>
<keyword evidence="4" id="KW-1185">Reference proteome</keyword>
<dbReference type="Gene3D" id="1.50.10.10">
    <property type="match status" value="1"/>
</dbReference>
<dbReference type="EMBL" id="VOQR01000001">
    <property type="protein sequence ID" value="TXC72609.1"/>
    <property type="molecule type" value="Genomic_DNA"/>
</dbReference>
<dbReference type="InterPro" id="IPR012341">
    <property type="entry name" value="6hp_glycosidase-like_sf"/>
</dbReference>
<feature type="chain" id="PRO_5022814775" evidence="2">
    <location>
        <begin position="35"/>
        <end position="759"/>
    </location>
</feature>
<evidence type="ECO:0000313" key="4">
    <source>
        <dbReference type="Proteomes" id="UP000321250"/>
    </source>
</evidence>
<proteinExistence type="predicted"/>
<dbReference type="Proteomes" id="UP000321250">
    <property type="component" value="Unassembled WGS sequence"/>
</dbReference>
<gene>
    <name evidence="3" type="ORF">FSB78_17875</name>
</gene>
<dbReference type="InterPro" id="IPR032342">
    <property type="entry name" value="DUF4861"/>
</dbReference>
<protein>
    <submittedName>
        <fullName evidence="3">DUF4861 domain-containing protein</fullName>
    </submittedName>
</protein>
<dbReference type="PANTHER" id="PTHR33886:SF8">
    <property type="entry name" value="UNSATURATED RHAMNOGALACTURONAN HYDROLASE (EUROFUNG)"/>
    <property type="match status" value="1"/>
</dbReference>
<name>A0A5C6UIU6_9SPHN</name>
<evidence type="ECO:0000256" key="1">
    <source>
        <dbReference type="ARBA" id="ARBA00022801"/>
    </source>
</evidence>
<dbReference type="GO" id="GO:0005975">
    <property type="term" value="P:carbohydrate metabolic process"/>
    <property type="evidence" value="ECO:0007669"/>
    <property type="project" value="InterPro"/>
</dbReference>
<dbReference type="PANTHER" id="PTHR33886">
    <property type="entry name" value="UNSATURATED RHAMNOGALACTURONAN HYDROLASE (EUROFUNG)"/>
    <property type="match status" value="1"/>
</dbReference>
<feature type="signal peptide" evidence="2">
    <location>
        <begin position="1"/>
        <end position="34"/>
    </location>
</feature>
<dbReference type="AlphaFoldDB" id="A0A5C6UIU6"/>
<dbReference type="Pfam" id="PF16153">
    <property type="entry name" value="DUF4861"/>
    <property type="match status" value="1"/>
</dbReference>
<evidence type="ECO:0000256" key="2">
    <source>
        <dbReference type="SAM" id="SignalP"/>
    </source>
</evidence>
<evidence type="ECO:0000313" key="3">
    <source>
        <dbReference type="EMBL" id="TXC72609.1"/>
    </source>
</evidence>
<dbReference type="InterPro" id="IPR052043">
    <property type="entry name" value="PolySaccharide_Degr_Enz"/>
</dbReference>
<organism evidence="3 4">
    <name type="scientific">Sphingomonas ginsenosidivorax</name>
    <dbReference type="NCBI Taxonomy" id="862135"/>
    <lineage>
        <taxon>Bacteria</taxon>
        <taxon>Pseudomonadati</taxon>
        <taxon>Pseudomonadota</taxon>
        <taxon>Alphaproteobacteria</taxon>
        <taxon>Sphingomonadales</taxon>
        <taxon>Sphingomonadaceae</taxon>
        <taxon>Sphingomonas</taxon>
    </lineage>
</organism>
<dbReference type="GO" id="GO:0016787">
    <property type="term" value="F:hydrolase activity"/>
    <property type="evidence" value="ECO:0007669"/>
    <property type="project" value="UniProtKB-KW"/>
</dbReference>
<accession>A0A5C6UIU6</accession>
<dbReference type="SUPFAM" id="SSF48208">
    <property type="entry name" value="Six-hairpin glycosidases"/>
    <property type="match status" value="1"/>
</dbReference>
<dbReference type="InterPro" id="IPR008928">
    <property type="entry name" value="6-hairpin_glycosidase_sf"/>
</dbReference>
<reference evidence="3 4" key="1">
    <citation type="journal article" date="2013" name="Antonie Van Leeuwenhoek">
        <title>Sphingomonas ginsenosidivorax sp. nov., with the ability to transform ginsenosides.</title>
        <authorList>
            <person name="Jin X.F."/>
            <person name="Kim J.K."/>
            <person name="Liu Q.M."/>
            <person name="Kang M.S."/>
            <person name="He D."/>
            <person name="Jin F.X."/>
            <person name="Kim S.C."/>
            <person name="Im W.T."/>
        </authorList>
    </citation>
    <scope>NUCLEOTIDE SEQUENCE [LARGE SCALE GENOMIC DNA]</scope>
    <source>
        <strain evidence="3 4">KHI67</strain>
    </source>
</reference>
<dbReference type="Pfam" id="PF07470">
    <property type="entry name" value="Glyco_hydro_88"/>
    <property type="match status" value="1"/>
</dbReference>
<keyword evidence="1" id="KW-0378">Hydrolase</keyword>
<comment type="caution">
    <text evidence="3">The sequence shown here is derived from an EMBL/GenBank/DDBJ whole genome shotgun (WGS) entry which is preliminary data.</text>
</comment>